<name>A0A9X6U562_BACCE</name>
<gene>
    <name evidence="1" type="ORF">CN553_32225</name>
</gene>
<dbReference type="AlphaFoldDB" id="A0A9X6U562"/>
<evidence type="ECO:0000313" key="2">
    <source>
        <dbReference type="Proteomes" id="UP000220691"/>
    </source>
</evidence>
<feature type="non-terminal residue" evidence="1">
    <location>
        <position position="1"/>
    </location>
</feature>
<comment type="caution">
    <text evidence="1">The sequence shown here is derived from an EMBL/GenBank/DDBJ whole genome shotgun (WGS) entry which is preliminary data.</text>
</comment>
<sequence length="117" mass="13959">QSFTRQTSFRELKYALGLSAFHSKKKEFIHQEIYARLIMYNFSMLISLKVTVDKGKKEYLYQINFTRSFSICRQFFKRSSIDVESLIHKYILPIRSGRKDIRNLNVKGFNGFLYRVA</sequence>
<accession>A0A9X6U562</accession>
<dbReference type="EMBL" id="NUAN01000407">
    <property type="protein sequence ID" value="PEN73865.1"/>
    <property type="molecule type" value="Genomic_DNA"/>
</dbReference>
<organism evidence="1 2">
    <name type="scientific">Bacillus cereus</name>
    <dbReference type="NCBI Taxonomy" id="1396"/>
    <lineage>
        <taxon>Bacteria</taxon>
        <taxon>Bacillati</taxon>
        <taxon>Bacillota</taxon>
        <taxon>Bacilli</taxon>
        <taxon>Bacillales</taxon>
        <taxon>Bacillaceae</taxon>
        <taxon>Bacillus</taxon>
        <taxon>Bacillus cereus group</taxon>
    </lineage>
</organism>
<protein>
    <submittedName>
        <fullName evidence="1">IS4 family transposase</fullName>
    </submittedName>
</protein>
<reference evidence="1 2" key="1">
    <citation type="submission" date="2017-09" db="EMBL/GenBank/DDBJ databases">
        <title>Large-scale bioinformatics analysis of Bacillus genomes uncovers conserved roles of natural products in bacterial physiology.</title>
        <authorList>
            <consortium name="Agbiome Team Llc"/>
            <person name="Bleich R.M."/>
            <person name="Kirk G.J."/>
            <person name="Santa Maria K.C."/>
            <person name="Allen S.E."/>
            <person name="Farag S."/>
            <person name="Shank E.A."/>
            <person name="Bowers A."/>
        </authorList>
    </citation>
    <scope>NUCLEOTIDE SEQUENCE [LARGE SCALE GENOMIC DNA]</scope>
    <source>
        <strain evidence="1 2">AFS027647</strain>
    </source>
</reference>
<evidence type="ECO:0000313" key="1">
    <source>
        <dbReference type="EMBL" id="PEN73865.1"/>
    </source>
</evidence>
<dbReference type="Proteomes" id="UP000220691">
    <property type="component" value="Unassembled WGS sequence"/>
</dbReference>
<proteinExistence type="predicted"/>